<reference evidence="1 2" key="1">
    <citation type="submission" date="2019-03" db="EMBL/GenBank/DDBJ databases">
        <title>Genomic Encyclopedia of Type Strains, Phase IV (KMG-IV): sequencing the most valuable type-strain genomes for metagenomic binning, comparative biology and taxonomic classification.</title>
        <authorList>
            <person name="Goeker M."/>
        </authorList>
    </citation>
    <scope>NUCLEOTIDE SEQUENCE [LARGE SCALE GENOMIC DNA]</scope>
    <source>
        <strain evidence="1 2">DSM 45707</strain>
    </source>
</reference>
<comment type="caution">
    <text evidence="1">The sequence shown here is derived from an EMBL/GenBank/DDBJ whole genome shotgun (WGS) entry which is preliminary data.</text>
</comment>
<dbReference type="AlphaFoldDB" id="A0A4R3LBT9"/>
<gene>
    <name evidence="1" type="ORF">EDD58_101409</name>
</gene>
<organism evidence="1 2">
    <name type="scientific">Hazenella coriacea</name>
    <dbReference type="NCBI Taxonomy" id="1179467"/>
    <lineage>
        <taxon>Bacteria</taxon>
        <taxon>Bacillati</taxon>
        <taxon>Bacillota</taxon>
        <taxon>Bacilli</taxon>
        <taxon>Bacillales</taxon>
        <taxon>Thermoactinomycetaceae</taxon>
        <taxon>Hazenella</taxon>
    </lineage>
</organism>
<dbReference type="EMBL" id="SMAG01000001">
    <property type="protein sequence ID" value="TCS96768.1"/>
    <property type="molecule type" value="Genomic_DNA"/>
</dbReference>
<name>A0A4R3LBT9_9BACL</name>
<keyword evidence="2" id="KW-1185">Reference proteome</keyword>
<sequence length="152" mass="18383">MFDDQLIKEFTEWSRVNEEHFSWWSYVNMKADIQTALGFAKFFSPAIVELEGCLFLKDQFSQRRFEGWKRSCNGDSTCMEKMMNLYQLRDFFHLNVQNEDDQQDELLITLGRVLEHFWSLKFKHQYPDREVIVEVFEEDDGELLITVFQKRD</sequence>
<accession>A0A4R3LBT9</accession>
<evidence type="ECO:0000313" key="2">
    <source>
        <dbReference type="Proteomes" id="UP000294937"/>
    </source>
</evidence>
<protein>
    <submittedName>
        <fullName evidence="1">Uncharacterized protein</fullName>
    </submittedName>
</protein>
<evidence type="ECO:0000313" key="1">
    <source>
        <dbReference type="EMBL" id="TCS96768.1"/>
    </source>
</evidence>
<proteinExistence type="predicted"/>
<dbReference type="Proteomes" id="UP000294937">
    <property type="component" value="Unassembled WGS sequence"/>
</dbReference>